<keyword evidence="5" id="KW-0732">Signal</keyword>
<dbReference type="InterPro" id="IPR002053">
    <property type="entry name" value="Glyco_hydro_25"/>
</dbReference>
<organism evidence="7 8">
    <name type="scientific">Caproiciproducens galactitolivorans</name>
    <dbReference type="NCBI Taxonomy" id="642589"/>
    <lineage>
        <taxon>Bacteria</taxon>
        <taxon>Bacillati</taxon>
        <taxon>Bacillota</taxon>
        <taxon>Clostridia</taxon>
        <taxon>Eubacteriales</taxon>
        <taxon>Acutalibacteraceae</taxon>
        <taxon>Caproiciproducens</taxon>
    </lineage>
</organism>
<dbReference type="SUPFAM" id="SSF49373">
    <property type="entry name" value="Invasin/intimin cell-adhesion fragments"/>
    <property type="match status" value="1"/>
</dbReference>
<feature type="compositionally biased region" description="Polar residues" evidence="4">
    <location>
        <begin position="305"/>
        <end position="320"/>
    </location>
</feature>
<evidence type="ECO:0000256" key="3">
    <source>
        <dbReference type="ARBA" id="ARBA00023295"/>
    </source>
</evidence>
<evidence type="ECO:0000259" key="6">
    <source>
        <dbReference type="SMART" id="SM00635"/>
    </source>
</evidence>
<sequence>MKKKLISLVLILAIIASFSVTAFATDVNSSLGTLTLDNTKLALGVGDTATLTASESGCIMSDSTWTSSDESVATVSGGVVTGLKLGRTTVTATATDGQSASCVVHVALKGIDVSRYQQSINWTDVKNSGVQFAIIRTGFGSENWSQQTDAYFSQNYDGATANGIKVGVYHFSYATTTAAAAEEARMCLSILNGRHLDYPVFYDIEYQAQRTLSREQLTSIAATFCSAIENGGYKAGIYSSPSFFNTNLSSSSLDCYDKWVASWGVDSAKYSNPYTVWQYGSGNVPGITTGVVDLNYSYVDYSSNGQNTTPVDPSDPNLNPGTDGDDMLKSDTTWDYTFGSNNAYYYKITTTRSSAPPAASSNPSAVSVEFSKKLTDGYIYKITNVGSGSALITTGTGSTSVAFTAYGRSMSVASDTTSPLYMKKGKTYQFKFTPMGTTATPYFATGNGSILKQVALVKSGNSYYYKVQAVGTGCTSVYSTLPGQQPVRQCLVIVS</sequence>
<evidence type="ECO:0000256" key="5">
    <source>
        <dbReference type="SAM" id="SignalP"/>
    </source>
</evidence>
<evidence type="ECO:0000256" key="4">
    <source>
        <dbReference type="SAM" id="MobiDB-lite"/>
    </source>
</evidence>
<dbReference type="InterPro" id="IPR018077">
    <property type="entry name" value="Glyco_hydro_fam25_subgr"/>
</dbReference>
<keyword evidence="3" id="KW-0326">Glycosidase</keyword>
<dbReference type="Pfam" id="PF01183">
    <property type="entry name" value="Glyco_hydro_25"/>
    <property type="match status" value="1"/>
</dbReference>
<comment type="caution">
    <text evidence="7">The sequence shown here is derived from an EMBL/GenBank/DDBJ whole genome shotgun (WGS) entry which is preliminary data.</text>
</comment>
<protein>
    <submittedName>
        <fullName evidence="7">GH25 family lysozyme</fullName>
    </submittedName>
</protein>
<dbReference type="RefSeq" id="WP_268056823.1">
    <property type="nucleotide sequence ID" value="NZ_JAPOHA010000001.1"/>
</dbReference>
<evidence type="ECO:0000256" key="1">
    <source>
        <dbReference type="ARBA" id="ARBA00010646"/>
    </source>
</evidence>
<proteinExistence type="inferred from homology"/>
<comment type="similarity">
    <text evidence="1">Belongs to the glycosyl hydrolase 25 family.</text>
</comment>
<dbReference type="InterPro" id="IPR017853">
    <property type="entry name" value="GH"/>
</dbReference>
<dbReference type="Pfam" id="PF02368">
    <property type="entry name" value="Big_2"/>
    <property type="match status" value="1"/>
</dbReference>
<evidence type="ECO:0000313" key="8">
    <source>
        <dbReference type="Proteomes" id="UP001082703"/>
    </source>
</evidence>
<accession>A0ABT4BPP5</accession>
<name>A0ABT4BPP5_9FIRM</name>
<feature type="domain" description="BIG2" evidence="6">
    <location>
        <begin position="30"/>
        <end position="104"/>
    </location>
</feature>
<dbReference type="SUPFAM" id="SSF51445">
    <property type="entry name" value="(Trans)glycosidases"/>
    <property type="match status" value="1"/>
</dbReference>
<dbReference type="Gene3D" id="3.20.20.80">
    <property type="entry name" value="Glycosidases"/>
    <property type="match status" value="1"/>
</dbReference>
<feature type="signal peptide" evidence="5">
    <location>
        <begin position="1"/>
        <end position="24"/>
    </location>
</feature>
<dbReference type="PANTHER" id="PTHR34135">
    <property type="entry name" value="LYSOZYME"/>
    <property type="match status" value="1"/>
</dbReference>
<reference evidence="7 8" key="1">
    <citation type="submission" date="2022-11" db="EMBL/GenBank/DDBJ databases">
        <authorList>
            <person name="Caiyu Z."/>
        </authorList>
    </citation>
    <scope>NUCLEOTIDE SEQUENCE [LARGE SCALE GENOMIC DNA]</scope>
    <source>
        <strain evidence="7 8">YR-4</strain>
    </source>
</reference>
<keyword evidence="8" id="KW-1185">Reference proteome</keyword>
<dbReference type="CDD" id="cd06414">
    <property type="entry name" value="GH25_LytC-like"/>
    <property type="match status" value="1"/>
</dbReference>
<dbReference type="Gene3D" id="2.60.40.1080">
    <property type="match status" value="1"/>
</dbReference>
<feature type="region of interest" description="Disordered" evidence="4">
    <location>
        <begin position="305"/>
        <end position="325"/>
    </location>
</feature>
<feature type="chain" id="PRO_5045095777" evidence="5">
    <location>
        <begin position="25"/>
        <end position="495"/>
    </location>
</feature>
<keyword evidence="2" id="KW-0378">Hydrolase</keyword>
<dbReference type="SMART" id="SM00641">
    <property type="entry name" value="Glyco_25"/>
    <property type="match status" value="1"/>
</dbReference>
<dbReference type="EMBL" id="JAPOHA010000001">
    <property type="protein sequence ID" value="MCY1712815.1"/>
    <property type="molecule type" value="Genomic_DNA"/>
</dbReference>
<dbReference type="PANTHER" id="PTHR34135:SF2">
    <property type="entry name" value="LYSOZYME"/>
    <property type="match status" value="1"/>
</dbReference>
<evidence type="ECO:0000256" key="2">
    <source>
        <dbReference type="ARBA" id="ARBA00022801"/>
    </source>
</evidence>
<gene>
    <name evidence="7" type="ORF">OUY18_00890</name>
</gene>
<dbReference type="SMART" id="SM00635">
    <property type="entry name" value="BID_2"/>
    <property type="match status" value="1"/>
</dbReference>
<dbReference type="InterPro" id="IPR008964">
    <property type="entry name" value="Invasin/intimin_cell_adhesion"/>
</dbReference>
<dbReference type="PROSITE" id="PS51904">
    <property type="entry name" value="GLYCOSYL_HYDROL_F25_2"/>
    <property type="match status" value="1"/>
</dbReference>
<dbReference type="Proteomes" id="UP001082703">
    <property type="component" value="Unassembled WGS sequence"/>
</dbReference>
<dbReference type="InterPro" id="IPR003343">
    <property type="entry name" value="Big_2"/>
</dbReference>
<evidence type="ECO:0000313" key="7">
    <source>
        <dbReference type="EMBL" id="MCY1712815.1"/>
    </source>
</evidence>